<dbReference type="Proteomes" id="UP000321525">
    <property type="component" value="Unassembled WGS sequence"/>
</dbReference>
<evidence type="ECO:0000256" key="11">
    <source>
        <dbReference type="SAM" id="MobiDB-lite"/>
    </source>
</evidence>
<keyword evidence="7 12" id="KW-1133">Transmembrane helix</keyword>
<evidence type="ECO:0000256" key="3">
    <source>
        <dbReference type="ARBA" id="ARBA00022475"/>
    </source>
</evidence>
<evidence type="ECO:0000256" key="7">
    <source>
        <dbReference type="ARBA" id="ARBA00022989"/>
    </source>
</evidence>
<dbReference type="EMBL" id="VOLQ01000024">
    <property type="protein sequence ID" value="TWX65386.1"/>
    <property type="molecule type" value="Genomic_DNA"/>
</dbReference>
<evidence type="ECO:0000256" key="4">
    <source>
        <dbReference type="ARBA" id="ARBA00022481"/>
    </source>
</evidence>
<comment type="similarity">
    <text evidence="9">Belongs to the GSP H family.</text>
</comment>
<dbReference type="InterPro" id="IPR045584">
    <property type="entry name" value="Pilin-like"/>
</dbReference>
<organism evidence="15 17">
    <name type="scientific">Colwellia hornerae</name>
    <dbReference type="NCBI Taxonomy" id="89402"/>
    <lineage>
        <taxon>Bacteria</taxon>
        <taxon>Pseudomonadati</taxon>
        <taxon>Pseudomonadota</taxon>
        <taxon>Gammaproteobacteria</taxon>
        <taxon>Alteromonadales</taxon>
        <taxon>Colwelliaceae</taxon>
        <taxon>Colwellia</taxon>
    </lineage>
</organism>
<protein>
    <recommendedName>
        <fullName evidence="2">Type II secretion system protein H</fullName>
    </recommendedName>
    <alternativeName>
        <fullName evidence="10">General secretion pathway protein H</fullName>
    </alternativeName>
</protein>
<evidence type="ECO:0000256" key="2">
    <source>
        <dbReference type="ARBA" id="ARBA00021549"/>
    </source>
</evidence>
<evidence type="ECO:0000256" key="9">
    <source>
        <dbReference type="ARBA" id="ARBA00025772"/>
    </source>
</evidence>
<comment type="subcellular location">
    <subcellularLocation>
        <location evidence="1">Cell inner membrane</location>
        <topology evidence="1">Single-pass membrane protein</topology>
    </subcellularLocation>
</comment>
<evidence type="ECO:0000313" key="15">
    <source>
        <dbReference type="EMBL" id="TWX65386.1"/>
    </source>
</evidence>
<dbReference type="OrthoDB" id="6315619at2"/>
<keyword evidence="3" id="KW-1003">Cell membrane</keyword>
<evidence type="ECO:0000256" key="10">
    <source>
        <dbReference type="ARBA" id="ARBA00030775"/>
    </source>
</evidence>
<keyword evidence="4" id="KW-0488">Methylation</keyword>
<dbReference type="AlphaFoldDB" id="A0A5C6Q8X4"/>
<name>A0A5C6Q8X4_9GAMM</name>
<keyword evidence="16" id="KW-1185">Reference proteome</keyword>
<evidence type="ECO:0000313" key="14">
    <source>
        <dbReference type="EMBL" id="TWX56412.1"/>
    </source>
</evidence>
<dbReference type="SUPFAM" id="SSF54523">
    <property type="entry name" value="Pili subunits"/>
    <property type="match status" value="1"/>
</dbReference>
<dbReference type="Pfam" id="PF12019">
    <property type="entry name" value="GspH"/>
    <property type="match status" value="1"/>
</dbReference>
<feature type="region of interest" description="Disordered" evidence="11">
    <location>
        <begin position="168"/>
        <end position="194"/>
    </location>
</feature>
<dbReference type="Pfam" id="PF07963">
    <property type="entry name" value="N_methyl"/>
    <property type="match status" value="1"/>
</dbReference>
<keyword evidence="5" id="KW-0997">Cell inner membrane</keyword>
<evidence type="ECO:0000256" key="5">
    <source>
        <dbReference type="ARBA" id="ARBA00022519"/>
    </source>
</evidence>
<dbReference type="InterPro" id="IPR012902">
    <property type="entry name" value="N_methyl_site"/>
</dbReference>
<sequence>MMKSYYLQSHNKRQGFTLVELMITIAIGATLTAIALPNFNNFLVETRVDNEISHLQRLLLTARNTAINAEQIVTICPLNASNRCDTNWQNEVSVFIDIDGDKTYEPATDERVVAVKAKINTNDKLQYGQDSIIYTPTGSITGGVSTSPFKYCPKDYPAKSRGITVSTSGRSYVTSDTDTDGIDEDRSGNEITCS</sequence>
<dbReference type="InterPro" id="IPR022346">
    <property type="entry name" value="T2SS_GspH"/>
</dbReference>
<evidence type="ECO:0000259" key="13">
    <source>
        <dbReference type="Pfam" id="PF12019"/>
    </source>
</evidence>
<proteinExistence type="inferred from homology"/>
<accession>A0A5C6Q8X4</accession>
<feature type="transmembrane region" description="Helical" evidence="12">
    <location>
        <begin position="21"/>
        <end position="39"/>
    </location>
</feature>
<gene>
    <name evidence="14" type="ORF">ESZ26_15170</name>
    <name evidence="15" type="ORF">ESZ27_12735</name>
</gene>
<keyword evidence="6 12" id="KW-0812">Transmembrane</keyword>
<comment type="caution">
    <text evidence="15">The sequence shown here is derived from an EMBL/GenBank/DDBJ whole genome shotgun (WGS) entry which is preliminary data.</text>
</comment>
<dbReference type="GO" id="GO:0005886">
    <property type="term" value="C:plasma membrane"/>
    <property type="evidence" value="ECO:0007669"/>
    <property type="project" value="UniProtKB-SubCell"/>
</dbReference>
<evidence type="ECO:0000256" key="6">
    <source>
        <dbReference type="ARBA" id="ARBA00022692"/>
    </source>
</evidence>
<evidence type="ECO:0000256" key="1">
    <source>
        <dbReference type="ARBA" id="ARBA00004377"/>
    </source>
</evidence>
<dbReference type="EMBL" id="VOLR01000023">
    <property type="protein sequence ID" value="TWX56412.1"/>
    <property type="molecule type" value="Genomic_DNA"/>
</dbReference>
<dbReference type="Gene3D" id="3.55.40.10">
    <property type="entry name" value="minor pseudopilin epsh domain"/>
    <property type="match status" value="1"/>
</dbReference>
<keyword evidence="8 12" id="KW-0472">Membrane</keyword>
<evidence type="ECO:0000313" key="17">
    <source>
        <dbReference type="Proteomes" id="UP000321917"/>
    </source>
</evidence>
<dbReference type="GO" id="GO:0015627">
    <property type="term" value="C:type II protein secretion system complex"/>
    <property type="evidence" value="ECO:0007669"/>
    <property type="project" value="InterPro"/>
</dbReference>
<evidence type="ECO:0000256" key="12">
    <source>
        <dbReference type="SAM" id="Phobius"/>
    </source>
</evidence>
<reference evidence="15 17" key="1">
    <citation type="submission" date="2019-07" db="EMBL/GenBank/DDBJ databases">
        <title>Genomes of sea-ice associated Colwellia species.</title>
        <authorList>
            <person name="Bowman J.P."/>
        </authorList>
    </citation>
    <scope>NUCLEOTIDE SEQUENCE [LARGE SCALE GENOMIC DNA]</scope>
    <source>
        <strain evidence="14 16">ACAM 607</strain>
        <strain evidence="15 17">IC036</strain>
    </source>
</reference>
<evidence type="ECO:0000256" key="8">
    <source>
        <dbReference type="ARBA" id="ARBA00023136"/>
    </source>
</evidence>
<dbReference type="PROSITE" id="PS00409">
    <property type="entry name" value="PROKAR_NTER_METHYL"/>
    <property type="match status" value="1"/>
</dbReference>
<dbReference type="GO" id="GO:0015628">
    <property type="term" value="P:protein secretion by the type II secretion system"/>
    <property type="evidence" value="ECO:0007669"/>
    <property type="project" value="InterPro"/>
</dbReference>
<dbReference type="Proteomes" id="UP000321917">
    <property type="component" value="Unassembled WGS sequence"/>
</dbReference>
<dbReference type="NCBIfam" id="TIGR02532">
    <property type="entry name" value="IV_pilin_GFxxxE"/>
    <property type="match status" value="1"/>
</dbReference>
<feature type="domain" description="General secretion pathway GspH" evidence="13">
    <location>
        <begin position="54"/>
        <end position="169"/>
    </location>
</feature>
<evidence type="ECO:0000313" key="16">
    <source>
        <dbReference type="Proteomes" id="UP000321525"/>
    </source>
</evidence>